<organism evidence="2">
    <name type="scientific">Dissoconium aciculare CBS 342.82</name>
    <dbReference type="NCBI Taxonomy" id="1314786"/>
    <lineage>
        <taxon>Eukaryota</taxon>
        <taxon>Fungi</taxon>
        <taxon>Dikarya</taxon>
        <taxon>Ascomycota</taxon>
        <taxon>Pezizomycotina</taxon>
        <taxon>Dothideomycetes</taxon>
        <taxon>Dothideomycetidae</taxon>
        <taxon>Mycosphaerellales</taxon>
        <taxon>Dissoconiaceae</taxon>
        <taxon>Dissoconium</taxon>
    </lineage>
</organism>
<sequence>MHVLYHIGPSLARTWHPQSRNRSPSNLACYQSCYDDDVQPCLVATERRSSPQQHVAQRIQFIVHTIAQNLHRLRSIITSLLTSFSCSLIAATAALVAPGVHRHIVDDAVVGRSSMQRGTK</sequence>
<dbReference type="RefSeq" id="XP_033462000.1">
    <property type="nucleotide sequence ID" value="XM_033599177.1"/>
</dbReference>
<protein>
    <submittedName>
        <fullName evidence="2">Uncharacterized protein</fullName>
    </submittedName>
</protein>
<evidence type="ECO:0000313" key="1">
    <source>
        <dbReference type="Proteomes" id="UP000504637"/>
    </source>
</evidence>
<keyword evidence="1" id="KW-1185">Reference proteome</keyword>
<dbReference type="AlphaFoldDB" id="A0A6J3MBF7"/>
<reference evidence="2" key="1">
    <citation type="submission" date="2020-01" db="EMBL/GenBank/DDBJ databases">
        <authorList>
            <consortium name="DOE Joint Genome Institute"/>
            <person name="Haridas S."/>
            <person name="Albert R."/>
            <person name="Binder M."/>
            <person name="Bloem J."/>
            <person name="Labutti K."/>
            <person name="Salamov A."/>
            <person name="Andreopoulos B."/>
            <person name="Baker S.E."/>
            <person name="Barry K."/>
            <person name="Bills G."/>
            <person name="Bluhm B.H."/>
            <person name="Cannon C."/>
            <person name="Castanera R."/>
            <person name="Culley D.E."/>
            <person name="Daum C."/>
            <person name="Ezra D."/>
            <person name="Gonzalez J.B."/>
            <person name="Henrissat B."/>
            <person name="Kuo A."/>
            <person name="Liang C."/>
            <person name="Lipzen A."/>
            <person name="Lutzoni F."/>
            <person name="Magnuson J."/>
            <person name="Mondo S."/>
            <person name="Nolan M."/>
            <person name="Ohm R."/>
            <person name="Pangilinan J."/>
            <person name="Park H.-J."/>
            <person name="Ramirez L."/>
            <person name="Alfaro M."/>
            <person name="Sun H."/>
            <person name="Tritt A."/>
            <person name="Yoshinaga Y."/>
            <person name="Zwiers L.-H."/>
            <person name="Turgeon B.G."/>
            <person name="Goodwin S.B."/>
            <person name="Spatafora J.W."/>
            <person name="Crous P.W."/>
            <person name="Grigoriev I.V."/>
        </authorList>
    </citation>
    <scope>NUCLEOTIDE SEQUENCE</scope>
    <source>
        <strain evidence="2">CBS 342.82</strain>
    </source>
</reference>
<reference evidence="2" key="2">
    <citation type="submission" date="2020-04" db="EMBL/GenBank/DDBJ databases">
        <authorList>
            <consortium name="NCBI Genome Project"/>
        </authorList>
    </citation>
    <scope>NUCLEOTIDE SEQUENCE</scope>
    <source>
        <strain evidence="2">CBS 342.82</strain>
    </source>
</reference>
<proteinExistence type="predicted"/>
<gene>
    <name evidence="2" type="ORF">K489DRAFT_145918</name>
</gene>
<accession>A0A6J3MBF7</accession>
<dbReference type="Proteomes" id="UP000504637">
    <property type="component" value="Unplaced"/>
</dbReference>
<name>A0A6J3MBF7_9PEZI</name>
<reference evidence="2" key="3">
    <citation type="submission" date="2025-08" db="UniProtKB">
        <authorList>
            <consortium name="RefSeq"/>
        </authorList>
    </citation>
    <scope>IDENTIFICATION</scope>
    <source>
        <strain evidence="2">CBS 342.82</strain>
    </source>
</reference>
<dbReference type="GeneID" id="54356976"/>
<evidence type="ECO:0000313" key="2">
    <source>
        <dbReference type="RefSeq" id="XP_033462000.1"/>
    </source>
</evidence>